<gene>
    <name evidence="2" type="ORF">LCGC14_0456680</name>
</gene>
<reference evidence="2" key="1">
    <citation type="journal article" date="2015" name="Nature">
        <title>Complex archaea that bridge the gap between prokaryotes and eukaryotes.</title>
        <authorList>
            <person name="Spang A."/>
            <person name="Saw J.H."/>
            <person name="Jorgensen S.L."/>
            <person name="Zaremba-Niedzwiedzka K."/>
            <person name="Martijn J."/>
            <person name="Lind A.E."/>
            <person name="van Eijk R."/>
            <person name="Schleper C."/>
            <person name="Guy L."/>
            <person name="Ettema T.J."/>
        </authorList>
    </citation>
    <scope>NUCLEOTIDE SEQUENCE</scope>
</reference>
<dbReference type="EMBL" id="LAZR01000463">
    <property type="protein sequence ID" value="KKN67881.1"/>
    <property type="molecule type" value="Genomic_DNA"/>
</dbReference>
<feature type="domain" description="DUF551" evidence="1">
    <location>
        <begin position="2"/>
        <end position="56"/>
    </location>
</feature>
<evidence type="ECO:0000313" key="2">
    <source>
        <dbReference type="EMBL" id="KKN67881.1"/>
    </source>
</evidence>
<dbReference type="Pfam" id="PF04448">
    <property type="entry name" value="DUF551"/>
    <property type="match status" value="1"/>
</dbReference>
<protein>
    <recommendedName>
        <fullName evidence="1">DUF551 domain-containing protein</fullName>
    </recommendedName>
</protein>
<organism evidence="2">
    <name type="scientific">marine sediment metagenome</name>
    <dbReference type="NCBI Taxonomy" id="412755"/>
    <lineage>
        <taxon>unclassified sequences</taxon>
        <taxon>metagenomes</taxon>
        <taxon>ecological metagenomes</taxon>
    </lineage>
</organism>
<proteinExistence type="predicted"/>
<dbReference type="AlphaFoldDB" id="A0A0F9V307"/>
<dbReference type="InterPro" id="IPR007539">
    <property type="entry name" value="DUF551"/>
</dbReference>
<evidence type="ECO:0000259" key="1">
    <source>
        <dbReference type="Pfam" id="PF04448"/>
    </source>
</evidence>
<sequence length="58" mass="7148">MEWIDVRDRLPEDDSQVLTYMQDKSWYGLSMYFKERGSWFTQQHITHWMPLSPPPKEE</sequence>
<comment type="caution">
    <text evidence="2">The sequence shown here is derived from an EMBL/GenBank/DDBJ whole genome shotgun (WGS) entry which is preliminary data.</text>
</comment>
<accession>A0A0F9V307</accession>
<name>A0A0F9V307_9ZZZZ</name>